<evidence type="ECO:0000256" key="1">
    <source>
        <dbReference type="ARBA" id="ARBA00022980"/>
    </source>
</evidence>
<accession>A0A0M4N394</accession>
<evidence type="ECO:0000256" key="2">
    <source>
        <dbReference type="ARBA" id="ARBA00023274"/>
    </source>
</evidence>
<dbReference type="GO" id="GO:1990904">
    <property type="term" value="C:ribonucleoprotein complex"/>
    <property type="evidence" value="ECO:0007669"/>
    <property type="project" value="UniProtKB-KW"/>
</dbReference>
<dbReference type="SUPFAM" id="SSF53137">
    <property type="entry name" value="Translational machinery components"/>
    <property type="match status" value="1"/>
</dbReference>
<dbReference type="Gene3D" id="3.30.420.80">
    <property type="entry name" value="Ribosomal protein S11"/>
    <property type="match status" value="1"/>
</dbReference>
<evidence type="ECO:0000313" key="3">
    <source>
        <dbReference type="EMBL" id="ALE29365.1"/>
    </source>
</evidence>
<sequence>MKNELNTIEDYYSEPSKSTYKVVNLNYKINVSTIFFKFNNIFVTSSKFKRYGNIFIFLTILKALSCGQFVKKCSSYKKVKKLSVMTLNKLLNKFIVFLVYKEQNDIHLVFKNKSYYKKTLLFLFLKFNDLKGIKLRTVSHILSYPYNGCRLKKRKYK</sequence>
<keyword evidence="2" id="KW-0687">Ribonucleoprotein</keyword>
<organism evidence="3">
    <name type="scientific">Babesia orientalis</name>
    <dbReference type="NCBI Taxonomy" id="273649"/>
    <lineage>
        <taxon>Eukaryota</taxon>
        <taxon>Sar</taxon>
        <taxon>Alveolata</taxon>
        <taxon>Apicomplexa</taxon>
        <taxon>Aconoidasida</taxon>
        <taxon>Piroplasmida</taxon>
        <taxon>Babesiidae</taxon>
        <taxon>Babesia</taxon>
    </lineage>
</organism>
<dbReference type="GO" id="GO:0003735">
    <property type="term" value="F:structural constituent of ribosome"/>
    <property type="evidence" value="ECO:0007669"/>
    <property type="project" value="InterPro"/>
</dbReference>
<keyword evidence="1 3" id="KW-0689">Ribosomal protein</keyword>
<dbReference type="GeneID" id="26044069"/>
<reference evidence="3" key="1">
    <citation type="journal article" date="2015" name="Parasit. Vectors">
        <title>Characterization and annotation of Babesia orientalis apicoplast genome.</title>
        <authorList>
            <person name="Huang Y."/>
            <person name="He L."/>
            <person name="Hu J."/>
            <person name="He P."/>
            <person name="He J."/>
            <person name="Yu L."/>
            <person name="Malobi N."/>
            <person name="Zhou Y."/>
            <person name="Shen B."/>
            <person name="Zhao J."/>
        </authorList>
    </citation>
    <scope>NUCLEOTIDE SEQUENCE</scope>
    <source>
        <strain evidence="3">Wuhan</strain>
    </source>
</reference>
<protein>
    <submittedName>
        <fullName evidence="3">Ribosomal protein S11</fullName>
    </submittedName>
</protein>
<gene>
    <name evidence="3" type="primary">rps11</name>
</gene>
<dbReference type="EMBL" id="KT428643">
    <property type="protein sequence ID" value="ALE29365.1"/>
    <property type="molecule type" value="Genomic_DNA"/>
</dbReference>
<dbReference type="InterPro" id="IPR036967">
    <property type="entry name" value="Ribosomal_uS11_sf"/>
</dbReference>
<dbReference type="GO" id="GO:0005840">
    <property type="term" value="C:ribosome"/>
    <property type="evidence" value="ECO:0007669"/>
    <property type="project" value="UniProtKB-KW"/>
</dbReference>
<dbReference type="RefSeq" id="YP_009170365.1">
    <property type="nucleotide sequence ID" value="NC_028029.1"/>
</dbReference>
<name>A0A0M4N394_9APIC</name>
<proteinExistence type="predicted"/>
<dbReference type="GO" id="GO:0006412">
    <property type="term" value="P:translation"/>
    <property type="evidence" value="ECO:0007669"/>
    <property type="project" value="InterPro"/>
</dbReference>
<dbReference type="AlphaFoldDB" id="A0A0M4N394"/>